<evidence type="ECO:0000313" key="2">
    <source>
        <dbReference type="Proteomes" id="UP000515158"/>
    </source>
</evidence>
<dbReference type="InterPro" id="IPR028260">
    <property type="entry name" value="FAM177"/>
</dbReference>
<evidence type="ECO:0000313" key="3">
    <source>
        <dbReference type="RefSeq" id="XP_034249541.1"/>
    </source>
</evidence>
<dbReference type="PANTHER" id="PTHR31206:SF1">
    <property type="entry name" value="LP10445P"/>
    <property type="match status" value="1"/>
</dbReference>
<accession>A0A6P8ZXI9</accession>
<dbReference type="PANTHER" id="PTHR31206">
    <property type="entry name" value="LP10445P"/>
    <property type="match status" value="1"/>
</dbReference>
<dbReference type="Pfam" id="PF14774">
    <property type="entry name" value="FAM177"/>
    <property type="match status" value="1"/>
</dbReference>
<protein>
    <submittedName>
        <fullName evidence="3">Uncharacterized protein LOC117650294</fullName>
    </submittedName>
</protein>
<dbReference type="GeneID" id="117650294"/>
<dbReference type="FunCoup" id="A0A6P8ZXI9">
    <property type="interactions" value="9"/>
</dbReference>
<name>A0A6P8ZXI9_THRPL</name>
<evidence type="ECO:0000256" key="1">
    <source>
        <dbReference type="SAM" id="MobiDB-lite"/>
    </source>
</evidence>
<proteinExistence type="predicted"/>
<keyword evidence="2" id="KW-1185">Reference proteome</keyword>
<organism evidence="3">
    <name type="scientific">Thrips palmi</name>
    <name type="common">Melon thrips</name>
    <dbReference type="NCBI Taxonomy" id="161013"/>
    <lineage>
        <taxon>Eukaryota</taxon>
        <taxon>Metazoa</taxon>
        <taxon>Ecdysozoa</taxon>
        <taxon>Arthropoda</taxon>
        <taxon>Hexapoda</taxon>
        <taxon>Insecta</taxon>
        <taxon>Pterygota</taxon>
        <taxon>Neoptera</taxon>
        <taxon>Paraneoptera</taxon>
        <taxon>Thysanoptera</taxon>
        <taxon>Terebrantia</taxon>
        <taxon>Thripoidea</taxon>
        <taxon>Thripidae</taxon>
        <taxon>Thrips</taxon>
    </lineage>
</organism>
<gene>
    <name evidence="3" type="primary">LOC117650294</name>
</gene>
<reference evidence="3" key="1">
    <citation type="submission" date="2025-08" db="UniProtKB">
        <authorList>
            <consortium name="RefSeq"/>
        </authorList>
    </citation>
    <scope>IDENTIFICATION</scope>
    <source>
        <tissue evidence="3">Total insect</tissue>
    </source>
</reference>
<dbReference type="Proteomes" id="UP000515158">
    <property type="component" value="Unplaced"/>
</dbReference>
<dbReference type="KEGG" id="tpal:117650294"/>
<dbReference type="InParanoid" id="A0A6P8ZXI9"/>
<dbReference type="AlphaFoldDB" id="A0A6P8ZXI9"/>
<dbReference type="RefSeq" id="XP_034249541.1">
    <property type="nucleotide sequence ID" value="XM_034393650.1"/>
</dbReference>
<dbReference type="OrthoDB" id="45963at2759"/>
<feature type="region of interest" description="Disordered" evidence="1">
    <location>
        <begin position="211"/>
        <end position="233"/>
    </location>
</feature>
<sequence>MLCCCPHANAVVGVGVGRFVLNCQSAAEIPKFRIVVSAYCCLLKKIPCFFCAVCVQSVMKDGFRHSVIGVELSKDKEASKPLGDALNEPIKRKKVPRRILHFSDGTLEEYSTDEEDTTDYKKDTQLAHIDPKQMTWFPWMWYQAATTASQTLQVCDYLGESLASFFGITTPKYQYEIEEYHRIVAEEKEMQRKMDMEMGGWVTSSETEFNTIGSQPQVSQERHWTHGQKGRPV</sequence>